<keyword evidence="2" id="KW-1185">Reference proteome</keyword>
<protein>
    <submittedName>
        <fullName evidence="1">Uncharacterized protein</fullName>
    </submittedName>
</protein>
<dbReference type="EMBL" id="OY731406">
    <property type="protein sequence ID" value="CAJ1973719.1"/>
    <property type="molecule type" value="Genomic_DNA"/>
</dbReference>
<sequence>GVKGRPQKNGEPVASKVDLNAVNMEVWTCEHARNMYMYLNQKRSTGLLKGVKE</sequence>
<evidence type="ECO:0000313" key="2">
    <source>
        <dbReference type="Proteomes" id="UP001189624"/>
    </source>
</evidence>
<accession>A0AA86VVC9</accession>
<name>A0AA86VVC9_9FABA</name>
<feature type="non-terminal residue" evidence="1">
    <location>
        <position position="1"/>
    </location>
</feature>
<evidence type="ECO:0000313" key="1">
    <source>
        <dbReference type="EMBL" id="CAJ1973719.1"/>
    </source>
</evidence>
<dbReference type="AlphaFoldDB" id="A0AA86VVC9"/>
<dbReference type="Gramene" id="rna-AYBTSS11_LOCUS25783">
    <property type="protein sequence ID" value="CAJ1973719.1"/>
    <property type="gene ID" value="gene-AYBTSS11_LOCUS25783"/>
</dbReference>
<organism evidence="1 2">
    <name type="scientific">Sphenostylis stenocarpa</name>
    <dbReference type="NCBI Taxonomy" id="92480"/>
    <lineage>
        <taxon>Eukaryota</taxon>
        <taxon>Viridiplantae</taxon>
        <taxon>Streptophyta</taxon>
        <taxon>Embryophyta</taxon>
        <taxon>Tracheophyta</taxon>
        <taxon>Spermatophyta</taxon>
        <taxon>Magnoliopsida</taxon>
        <taxon>eudicotyledons</taxon>
        <taxon>Gunneridae</taxon>
        <taxon>Pentapetalae</taxon>
        <taxon>rosids</taxon>
        <taxon>fabids</taxon>
        <taxon>Fabales</taxon>
        <taxon>Fabaceae</taxon>
        <taxon>Papilionoideae</taxon>
        <taxon>50 kb inversion clade</taxon>
        <taxon>NPAAA clade</taxon>
        <taxon>indigoferoid/millettioid clade</taxon>
        <taxon>Phaseoleae</taxon>
        <taxon>Sphenostylis</taxon>
    </lineage>
</organism>
<feature type="non-terminal residue" evidence="1">
    <location>
        <position position="53"/>
    </location>
</feature>
<reference evidence="1" key="1">
    <citation type="submission" date="2023-10" db="EMBL/GenBank/DDBJ databases">
        <authorList>
            <person name="Domelevo Entfellner J.-B."/>
        </authorList>
    </citation>
    <scope>NUCLEOTIDE SEQUENCE</scope>
</reference>
<dbReference type="Proteomes" id="UP001189624">
    <property type="component" value="Chromosome 9"/>
</dbReference>
<proteinExistence type="predicted"/>
<gene>
    <name evidence="1" type="ORF">AYBTSS11_LOCUS25783</name>
</gene>